<sequence length="177" mass="19384">MRRAYSGIVIVMVAVLALSACGKNRKTPQLMTFRNSGSGPDEFAILPTKPLQAPEFSEALPPPTPGGTNLTDPTPKADAVAALGGRPEQLQRTGVVEGDVALVSHTTRYGVASDIRTALAADDENVRRGNREQFLRRIFGANLYYRTYKEQTLDEFEELERFRNLGVRTPSAPPLPE</sequence>
<dbReference type="InterPro" id="IPR021395">
    <property type="entry name" value="DUF3035"/>
</dbReference>
<reference evidence="2 3" key="1">
    <citation type="submission" date="2024-09" db="EMBL/GenBank/DDBJ databases">
        <authorList>
            <person name="Sun Q."/>
            <person name="Mori K."/>
        </authorList>
    </citation>
    <scope>NUCLEOTIDE SEQUENCE [LARGE SCALE GENOMIC DNA]</scope>
    <source>
        <strain evidence="2 3">CECT 8726</strain>
    </source>
</reference>
<dbReference type="Proteomes" id="UP001589683">
    <property type="component" value="Unassembled WGS sequence"/>
</dbReference>
<name>A0ABV5JDN1_9RHOB</name>
<dbReference type="Pfam" id="PF11233">
    <property type="entry name" value="DUF3035"/>
    <property type="match status" value="1"/>
</dbReference>
<organism evidence="2 3">
    <name type="scientific">Pseudohalocynthiibacter aestuariivivens</name>
    <dbReference type="NCBI Taxonomy" id="1591409"/>
    <lineage>
        <taxon>Bacteria</taxon>
        <taxon>Pseudomonadati</taxon>
        <taxon>Pseudomonadota</taxon>
        <taxon>Alphaproteobacteria</taxon>
        <taxon>Rhodobacterales</taxon>
        <taxon>Paracoccaceae</taxon>
        <taxon>Pseudohalocynthiibacter</taxon>
    </lineage>
</organism>
<evidence type="ECO:0000313" key="3">
    <source>
        <dbReference type="Proteomes" id="UP001589683"/>
    </source>
</evidence>
<feature type="region of interest" description="Disordered" evidence="1">
    <location>
        <begin position="54"/>
        <end position="73"/>
    </location>
</feature>
<accession>A0ABV5JDN1</accession>
<protein>
    <submittedName>
        <fullName evidence="2">DUF3035 domain-containing protein</fullName>
    </submittedName>
</protein>
<keyword evidence="3" id="KW-1185">Reference proteome</keyword>
<evidence type="ECO:0000256" key="1">
    <source>
        <dbReference type="SAM" id="MobiDB-lite"/>
    </source>
</evidence>
<dbReference type="EMBL" id="JBHMEA010000024">
    <property type="protein sequence ID" value="MFB9231555.1"/>
    <property type="molecule type" value="Genomic_DNA"/>
</dbReference>
<dbReference type="RefSeq" id="WP_213890168.1">
    <property type="nucleotide sequence ID" value="NZ_JAGFNU010000009.1"/>
</dbReference>
<comment type="caution">
    <text evidence="2">The sequence shown here is derived from an EMBL/GenBank/DDBJ whole genome shotgun (WGS) entry which is preliminary data.</text>
</comment>
<proteinExistence type="predicted"/>
<evidence type="ECO:0000313" key="2">
    <source>
        <dbReference type="EMBL" id="MFB9231555.1"/>
    </source>
</evidence>
<gene>
    <name evidence="2" type="ORF">ACFFUT_07130</name>
</gene>
<dbReference type="PROSITE" id="PS51257">
    <property type="entry name" value="PROKAR_LIPOPROTEIN"/>
    <property type="match status" value="1"/>
</dbReference>